<comment type="subcellular location">
    <subcellularLocation>
        <location evidence="1">Endoplasmic reticulum membrane</location>
    </subcellularLocation>
</comment>
<feature type="compositionally biased region" description="Basic and acidic residues" evidence="11">
    <location>
        <begin position="835"/>
        <end position="862"/>
    </location>
</feature>
<dbReference type="InterPro" id="IPR000008">
    <property type="entry name" value="C2_dom"/>
</dbReference>
<feature type="compositionally biased region" description="Basic and acidic residues" evidence="11">
    <location>
        <begin position="1196"/>
        <end position="1211"/>
    </location>
</feature>
<dbReference type="InterPro" id="IPR052455">
    <property type="entry name" value="Tricalbin_domain"/>
</dbReference>
<dbReference type="GO" id="GO:0061817">
    <property type="term" value="P:endoplasmic reticulum-plasma membrane tethering"/>
    <property type="evidence" value="ECO:0007669"/>
    <property type="project" value="InterPro"/>
</dbReference>
<dbReference type="CDD" id="cd00030">
    <property type="entry name" value="C2"/>
    <property type="match status" value="1"/>
</dbReference>
<protein>
    <submittedName>
        <fullName evidence="15">Ca2+-dependent lipid-binding protein</fullName>
    </submittedName>
</protein>
<dbReference type="CDD" id="cd04044">
    <property type="entry name" value="C2A_Tricalbin-like"/>
    <property type="match status" value="1"/>
</dbReference>
<feature type="transmembrane region" description="Helical" evidence="12">
    <location>
        <begin position="140"/>
        <end position="157"/>
    </location>
</feature>
<dbReference type="InterPro" id="IPR037765">
    <property type="entry name" value="C2B_Tricalbin"/>
</dbReference>
<evidence type="ECO:0000259" key="14">
    <source>
        <dbReference type="PROSITE" id="PS51847"/>
    </source>
</evidence>
<dbReference type="PROSITE" id="PS51847">
    <property type="entry name" value="SMP"/>
    <property type="match status" value="1"/>
</dbReference>
<keyword evidence="6" id="KW-0256">Endoplasmic reticulum</keyword>
<dbReference type="Gene3D" id="2.60.40.150">
    <property type="entry name" value="C2 domain"/>
    <property type="match status" value="6"/>
</dbReference>
<keyword evidence="2" id="KW-0813">Transport</keyword>
<feature type="region of interest" description="Disordered" evidence="11">
    <location>
        <begin position="1363"/>
        <end position="1395"/>
    </location>
</feature>
<evidence type="ECO:0000256" key="9">
    <source>
        <dbReference type="ARBA" id="ARBA00023121"/>
    </source>
</evidence>
<feature type="transmembrane region" description="Helical" evidence="12">
    <location>
        <begin position="163"/>
        <end position="180"/>
    </location>
</feature>
<keyword evidence="16" id="KW-1185">Reference proteome</keyword>
<name>A0A8H4EST0_GIGMA</name>
<feature type="compositionally biased region" description="Basic and acidic residues" evidence="11">
    <location>
        <begin position="1368"/>
        <end position="1382"/>
    </location>
</feature>
<organism evidence="15 16">
    <name type="scientific">Gigaspora margarita</name>
    <dbReference type="NCBI Taxonomy" id="4874"/>
    <lineage>
        <taxon>Eukaryota</taxon>
        <taxon>Fungi</taxon>
        <taxon>Fungi incertae sedis</taxon>
        <taxon>Mucoromycota</taxon>
        <taxon>Glomeromycotina</taxon>
        <taxon>Glomeromycetes</taxon>
        <taxon>Diversisporales</taxon>
        <taxon>Gigasporaceae</taxon>
        <taxon>Gigaspora</taxon>
    </lineage>
</organism>
<evidence type="ECO:0000313" key="16">
    <source>
        <dbReference type="Proteomes" id="UP000439903"/>
    </source>
</evidence>
<keyword evidence="5" id="KW-0677">Repeat</keyword>
<dbReference type="InterPro" id="IPR035892">
    <property type="entry name" value="C2_domain_sf"/>
</dbReference>
<evidence type="ECO:0000256" key="11">
    <source>
        <dbReference type="SAM" id="MobiDB-lite"/>
    </source>
</evidence>
<evidence type="ECO:0000256" key="6">
    <source>
        <dbReference type="ARBA" id="ARBA00022824"/>
    </source>
</evidence>
<dbReference type="Pfam" id="PF24920">
    <property type="entry name" value="C2_TCB1"/>
    <property type="match status" value="1"/>
</dbReference>
<keyword evidence="7 12" id="KW-1133">Transmembrane helix</keyword>
<keyword evidence="4 12" id="KW-0812">Transmembrane</keyword>
<keyword evidence="3" id="KW-0597">Phosphoprotein</keyword>
<feature type="compositionally biased region" description="Polar residues" evidence="11">
    <location>
        <begin position="1212"/>
        <end position="1221"/>
    </location>
</feature>
<evidence type="ECO:0000256" key="12">
    <source>
        <dbReference type="SAM" id="Phobius"/>
    </source>
</evidence>
<evidence type="ECO:0000256" key="10">
    <source>
        <dbReference type="ARBA" id="ARBA00023136"/>
    </source>
</evidence>
<keyword evidence="10 12" id="KW-0472">Membrane</keyword>
<feature type="region of interest" description="Disordered" evidence="11">
    <location>
        <begin position="1196"/>
        <end position="1237"/>
    </location>
</feature>
<dbReference type="InterPro" id="IPR037761">
    <property type="entry name" value="C2A_Tricalbin"/>
</dbReference>
<accession>A0A8H4EST0</accession>
<evidence type="ECO:0000256" key="7">
    <source>
        <dbReference type="ARBA" id="ARBA00022989"/>
    </source>
</evidence>
<feature type="transmembrane region" description="Helical" evidence="12">
    <location>
        <begin position="222"/>
        <end position="243"/>
    </location>
</feature>
<dbReference type="GO" id="GO:0071944">
    <property type="term" value="C:cell periphery"/>
    <property type="evidence" value="ECO:0007669"/>
    <property type="project" value="UniProtKB-ARBA"/>
</dbReference>
<dbReference type="EMBL" id="WTPW01000097">
    <property type="protein sequence ID" value="KAF0548393.1"/>
    <property type="molecule type" value="Genomic_DNA"/>
</dbReference>
<evidence type="ECO:0000313" key="15">
    <source>
        <dbReference type="EMBL" id="KAF0548393.1"/>
    </source>
</evidence>
<dbReference type="CDD" id="cd04052">
    <property type="entry name" value="C2B_Tricalbin-like"/>
    <property type="match status" value="1"/>
</dbReference>
<dbReference type="GO" id="GO:0006869">
    <property type="term" value="P:lipid transport"/>
    <property type="evidence" value="ECO:0007669"/>
    <property type="project" value="UniProtKB-KW"/>
</dbReference>
<dbReference type="SMART" id="SM00239">
    <property type="entry name" value="C2"/>
    <property type="match status" value="6"/>
</dbReference>
<dbReference type="InterPro" id="IPR056910">
    <property type="entry name" value="TCB1-3_C2"/>
</dbReference>
<dbReference type="PANTHER" id="PTHR46980">
    <property type="entry name" value="TRICALBIN-1-RELATED"/>
    <property type="match status" value="1"/>
</dbReference>
<feature type="domain" description="C2" evidence="13">
    <location>
        <begin position="403"/>
        <end position="525"/>
    </location>
</feature>
<evidence type="ECO:0000256" key="2">
    <source>
        <dbReference type="ARBA" id="ARBA00022448"/>
    </source>
</evidence>
<evidence type="ECO:0000256" key="8">
    <source>
        <dbReference type="ARBA" id="ARBA00023055"/>
    </source>
</evidence>
<dbReference type="InterPro" id="IPR031468">
    <property type="entry name" value="SMP_LBD"/>
</dbReference>
<dbReference type="Pfam" id="PF00168">
    <property type="entry name" value="C2"/>
    <property type="match status" value="5"/>
</dbReference>
<evidence type="ECO:0000259" key="13">
    <source>
        <dbReference type="PROSITE" id="PS50004"/>
    </source>
</evidence>
<proteinExistence type="predicted"/>
<feature type="domain" description="C2" evidence="13">
    <location>
        <begin position="994"/>
        <end position="1109"/>
    </location>
</feature>
<dbReference type="PROSITE" id="PS50004">
    <property type="entry name" value="C2"/>
    <property type="match status" value="5"/>
</dbReference>
<feature type="domain" description="SMP-LTD" evidence="14">
    <location>
        <begin position="207"/>
        <end position="412"/>
    </location>
</feature>
<feature type="domain" description="C2" evidence="13">
    <location>
        <begin position="544"/>
        <end position="665"/>
    </location>
</feature>
<dbReference type="PIRSF" id="PIRSF037232">
    <property type="entry name" value="Tricalbin"/>
    <property type="match status" value="1"/>
</dbReference>
<dbReference type="GO" id="GO:0005789">
    <property type="term" value="C:endoplasmic reticulum membrane"/>
    <property type="evidence" value="ECO:0007669"/>
    <property type="project" value="UniProtKB-SubCell"/>
</dbReference>
<reference evidence="15 16" key="1">
    <citation type="journal article" date="2019" name="Environ. Microbiol.">
        <title>At the nexus of three kingdoms: the genome of the mycorrhizal fungus Gigaspora margarita provides insights into plant, endobacterial and fungal interactions.</title>
        <authorList>
            <person name="Venice F."/>
            <person name="Ghignone S."/>
            <person name="Salvioli di Fossalunga A."/>
            <person name="Amselem J."/>
            <person name="Novero M."/>
            <person name="Xianan X."/>
            <person name="Sedzielewska Toro K."/>
            <person name="Morin E."/>
            <person name="Lipzen A."/>
            <person name="Grigoriev I.V."/>
            <person name="Henrissat B."/>
            <person name="Martin F.M."/>
            <person name="Bonfante P."/>
        </authorList>
    </citation>
    <scope>NUCLEOTIDE SEQUENCE [LARGE SCALE GENOMIC DNA]</scope>
    <source>
        <strain evidence="15 16">BEG34</strain>
    </source>
</reference>
<dbReference type="SUPFAM" id="SSF49562">
    <property type="entry name" value="C2 domain (Calcium/lipid-binding domain, CaLB)"/>
    <property type="match status" value="6"/>
</dbReference>
<feature type="compositionally biased region" description="Basic and acidic residues" evidence="11">
    <location>
        <begin position="32"/>
        <end position="47"/>
    </location>
</feature>
<feature type="region of interest" description="Disordered" evidence="11">
    <location>
        <begin position="831"/>
        <end position="862"/>
    </location>
</feature>
<dbReference type="Proteomes" id="UP000439903">
    <property type="component" value="Unassembled WGS sequence"/>
</dbReference>
<dbReference type="PANTHER" id="PTHR46980:SF2">
    <property type="entry name" value="TRICALBIN-1-RELATED"/>
    <property type="match status" value="1"/>
</dbReference>
<dbReference type="CDD" id="cd21678">
    <property type="entry name" value="SMP_TCB"/>
    <property type="match status" value="1"/>
</dbReference>
<evidence type="ECO:0000256" key="1">
    <source>
        <dbReference type="ARBA" id="ARBA00004586"/>
    </source>
</evidence>
<evidence type="ECO:0000256" key="5">
    <source>
        <dbReference type="ARBA" id="ARBA00022737"/>
    </source>
</evidence>
<evidence type="ECO:0000256" key="3">
    <source>
        <dbReference type="ARBA" id="ARBA00022553"/>
    </source>
</evidence>
<keyword evidence="9" id="KW-0446">Lipid-binding</keyword>
<evidence type="ECO:0000256" key="4">
    <source>
        <dbReference type="ARBA" id="ARBA00022692"/>
    </source>
</evidence>
<comment type="caution">
    <text evidence="15">The sequence shown here is derived from an EMBL/GenBank/DDBJ whole genome shotgun (WGS) entry which is preliminary data.</text>
</comment>
<sequence>MAQENIQEKDKIEAEINRQLENELHRELKDGTTHVFHPDAPPEEKAKQVGSGSAHIGLKKQAPAAKGVSSDITLDQIPDKEDEITSSALPGDFPEKAKSTSKMPEWAARIGWQSVAESGVADNDQDIFGEYLGELYYGNLWVNAAVVFISIFATWIFTSLGGGLGWVIIICASVGTYFKYSMKRFYRNARSDISRELVREKLEDVITGESAEWLNEFLRRFWLIYEPVLSSTIVGIADGILAGSTPQFLDSIRLTTFTLGTKPAVIESIKSYPKTEDDIVVMDWKLSFNPNDLANMTRAQLKNKINSKIVLTIRVGRGMVGAGIPVLLEDLSLYGIIQVKLKLVNTFPHIKTASISFLEEPKLDYVLKPIGGEMLGFDISHIPGLHSFIQDQVHATLRPMMYAPNVFSLDLESIIGGIPIESALGVLKLKIMSAKGLRNVETFGASDPYVKVTLHGNKLLAKTKTIYDSLNPVWDETCFLILTSLNEDLNLEIYDYNEMTKHKPLGTAKFSLATLEDNPKQEDVTLSVIYEGKPRGEIKIGTTWYPVVEATEHDPAPESNTGVLRFTIHQAKDLDPRLSIVGQYNPYAELGLNGKVVNTTRTVKRSNNPNWEESFEMFITNKAGAELFVKVRDARDLAADPVVGSWSSKLQSFIDVLTSTKNDWFNVNDAASGKMRLSCTWKPVLFDSEFEHGGYEDAIGMIRIHIKKAEDLKRPQIMGRSIDPYVLIRLSATYRGRTEVVLDTQNPKWLHEVHYIPVHSLKESINLQIFSHESKDFGSVEFYVNKLARQNEDGTYQATESFDSYSPLMIADDHKGSLFYSASFYPTLQTKKVKSPTEKDTEKVTEQTSEKDAEKVSEKGEKKDEVDKINGVEDINVLDYDCGILVVNIKEATIDRKDVSVDLYIDNGLYPVFSTNRCKTANPDWNQVTDVFIKELDFAKLSFHIKQSDHKTPIGVCVRDVRNLLERLDTDSISLDIEGLNDSKLIIGVRYIPMIYKVELSESINNMGTLRVTVKDAGDLPAADSSGTSDPFAVISINGEKVHKTKAVKKTLNPTFENEEFTINVLSRTSDEFIIEIFDWNKIESSTKLGVGKLDLSDLPTFEKANRRVQLCDSKTNKPAGFVNLSLLFSPKLLPKKRLTTGTIAGATRTLTNIGTGIGGTVVAGGDSFLRTGAGFVSSGASAVGSGFGLLKRKDKDDKLKNDESPTKENETFLSPSSAENGTREIRPSTYSASETTGEPGILTLHLIEAKDLIANDRGGTSDPYVRVRINKKEIYKTQHIKKTLTPRWDDSVQIPNPSGAPLMIDLSVRDFNTIGKDVTIGEYHLNLWEHIQPDNYTKDCWVDLIDGKDGKLHIKLEYTPKNFNGDSGRHSSEENHSDSSRRGLNLSLRRNKKE</sequence>
<dbReference type="Pfam" id="PF25669">
    <property type="entry name" value="SMP_MUG190-like"/>
    <property type="match status" value="1"/>
</dbReference>
<feature type="domain" description="C2" evidence="13">
    <location>
        <begin position="1222"/>
        <end position="1343"/>
    </location>
</feature>
<gene>
    <name evidence="15" type="ORF">F8M41_026102</name>
</gene>
<feature type="region of interest" description="Disordered" evidence="11">
    <location>
        <begin position="32"/>
        <end position="100"/>
    </location>
</feature>
<dbReference type="OrthoDB" id="1029639at2759"/>
<dbReference type="GO" id="GO:0008289">
    <property type="term" value="F:lipid binding"/>
    <property type="evidence" value="ECO:0007669"/>
    <property type="project" value="UniProtKB-KW"/>
</dbReference>
<feature type="domain" description="C2" evidence="13">
    <location>
        <begin position="681"/>
        <end position="800"/>
    </location>
</feature>
<dbReference type="InterPro" id="IPR017147">
    <property type="entry name" value="Tricalbin"/>
</dbReference>
<keyword evidence="8" id="KW-0445">Lipid transport</keyword>